<keyword evidence="1" id="KW-0812">Transmembrane</keyword>
<evidence type="ECO:0000256" key="1">
    <source>
        <dbReference type="SAM" id="Phobius"/>
    </source>
</evidence>
<sequence>MGELRRYEELQASKEEDLSWATQRVGPASFRNRDLYMDPVPLLTSAIVLLWVLGFMANRIFGIDTQAVKRWKEDRFDERRREIQDARVKLIESWEKDNGSDSDAGLPPGRGK</sequence>
<dbReference type="AlphaFoldDB" id="A0A7R9YUA9"/>
<reference evidence="2" key="1">
    <citation type="submission" date="2021-01" db="EMBL/GenBank/DDBJ databases">
        <authorList>
            <person name="Corre E."/>
            <person name="Pelletier E."/>
            <person name="Niang G."/>
            <person name="Scheremetjew M."/>
            <person name="Finn R."/>
            <person name="Kale V."/>
            <person name="Holt S."/>
            <person name="Cochrane G."/>
            <person name="Meng A."/>
            <person name="Brown T."/>
            <person name="Cohen L."/>
        </authorList>
    </citation>
    <scope>NUCLEOTIDE SEQUENCE</scope>
    <source>
        <strain evidence="2">CCMP219</strain>
    </source>
</reference>
<organism evidence="2">
    <name type="scientific">Chlamydomonas euryale</name>
    <dbReference type="NCBI Taxonomy" id="1486919"/>
    <lineage>
        <taxon>Eukaryota</taxon>
        <taxon>Viridiplantae</taxon>
        <taxon>Chlorophyta</taxon>
        <taxon>core chlorophytes</taxon>
        <taxon>Chlorophyceae</taxon>
        <taxon>CS clade</taxon>
        <taxon>Chlamydomonadales</taxon>
        <taxon>Chlamydomonadaceae</taxon>
        <taxon>Chlamydomonas</taxon>
    </lineage>
</organism>
<keyword evidence="1" id="KW-0472">Membrane</keyword>
<feature type="transmembrane region" description="Helical" evidence="1">
    <location>
        <begin position="40"/>
        <end position="61"/>
    </location>
</feature>
<protein>
    <submittedName>
        <fullName evidence="2">Uncharacterized protein</fullName>
    </submittedName>
</protein>
<proteinExistence type="predicted"/>
<gene>
    <name evidence="2" type="ORF">CEUR00632_LOCUS5870</name>
</gene>
<accession>A0A7R9YUA9</accession>
<evidence type="ECO:0000313" key="2">
    <source>
        <dbReference type="EMBL" id="CAD8285832.1"/>
    </source>
</evidence>
<keyword evidence="1" id="KW-1133">Transmembrane helix</keyword>
<dbReference type="EMBL" id="HBEC01012731">
    <property type="protein sequence ID" value="CAD8285832.1"/>
    <property type="molecule type" value="Transcribed_RNA"/>
</dbReference>
<name>A0A7R9YUA9_9CHLO</name>